<dbReference type="EMBL" id="AP012051">
    <property type="protein sequence ID" value="BAL80569.1"/>
    <property type="molecule type" value="Genomic_DNA"/>
</dbReference>
<dbReference type="AlphaFoldDB" id="A0A7U6JFL4"/>
<protein>
    <recommendedName>
        <fullName evidence="3">Transcriptional regulator HTH-type FeoC domain-containing protein</fullName>
    </recommendedName>
</protein>
<evidence type="ECO:0008006" key="3">
    <source>
        <dbReference type="Google" id="ProtNLM"/>
    </source>
</evidence>
<keyword evidence="2" id="KW-1185">Reference proteome</keyword>
<dbReference type="Proteomes" id="UP000004793">
    <property type="component" value="Chromosome"/>
</dbReference>
<evidence type="ECO:0000313" key="2">
    <source>
        <dbReference type="Proteomes" id="UP000004793"/>
    </source>
</evidence>
<proteinExistence type="predicted"/>
<accession>A0A7U6JFL4</accession>
<name>A0A7U6JFL4_CALEA</name>
<dbReference type="KEGG" id="cex:CSE_04430"/>
<evidence type="ECO:0000313" key="1">
    <source>
        <dbReference type="EMBL" id="BAL80569.1"/>
    </source>
</evidence>
<sequence length="80" mass="9253">MIELIYYLVYKKRIFNLRELELLTGVQGREIKKIVDKLSREGRLSFLNLATLKLHTCKNCPLRGNCSFNAKGGNYGIFTK</sequence>
<gene>
    <name evidence="1" type="ordered locus">CSE_04430</name>
</gene>
<reference evidence="1 2" key="1">
    <citation type="submission" date="2011-01" db="EMBL/GenBank/DDBJ databases">
        <title>Whole genome sequence of Caldisericum exile AZM16c01.</title>
        <authorList>
            <person name="Narita-Yamada S."/>
            <person name="Kawakoshi A."/>
            <person name="Nakamura S."/>
            <person name="Sasagawa M."/>
            <person name="Fukada J."/>
            <person name="Sekine M."/>
            <person name="Kato Y."/>
            <person name="Fukai R."/>
            <person name="Sasaki K."/>
            <person name="Hanamaki A."/>
            <person name="Narita H."/>
            <person name="Konno Y."/>
            <person name="Mori K."/>
            <person name="Yamazaki S."/>
            <person name="Suzuki K."/>
            <person name="Fujita N."/>
        </authorList>
    </citation>
    <scope>NUCLEOTIDE SEQUENCE [LARGE SCALE GENOMIC DNA]</scope>
    <source>
        <strain evidence="2">DSM 21853 / NBRC 104410 / AZM16c01</strain>
    </source>
</reference>
<organism evidence="1 2">
    <name type="scientific">Caldisericum exile (strain DSM 21853 / NBRC 104410 / AZM16c01)</name>
    <dbReference type="NCBI Taxonomy" id="511051"/>
    <lineage>
        <taxon>Bacteria</taxon>
        <taxon>Pseudomonadati</taxon>
        <taxon>Caldisericota/Cryosericota group</taxon>
        <taxon>Caldisericota</taxon>
        <taxon>Caldisericia</taxon>
        <taxon>Caldisericales</taxon>
        <taxon>Caldisericaceae</taxon>
        <taxon>Caldisericum</taxon>
    </lineage>
</organism>
<dbReference type="RefSeq" id="WP_014452975.1">
    <property type="nucleotide sequence ID" value="NC_017096.1"/>
</dbReference>